<dbReference type="Proteomes" id="UP000002028">
    <property type="component" value="Chromosome"/>
</dbReference>
<evidence type="ECO:0000256" key="1">
    <source>
        <dbReference type="PROSITE-ProRule" id="PRU00169"/>
    </source>
</evidence>
<protein>
    <submittedName>
        <fullName evidence="3">Response regulator receiver protein</fullName>
    </submittedName>
</protein>
<dbReference type="HOGENOM" id="CLU_1531603_0_0_10"/>
<dbReference type="GO" id="GO:0000160">
    <property type="term" value="P:phosphorelay signal transduction system"/>
    <property type="evidence" value="ECO:0007669"/>
    <property type="project" value="InterPro"/>
</dbReference>
<evidence type="ECO:0000313" key="4">
    <source>
        <dbReference type="Proteomes" id="UP000002028"/>
    </source>
</evidence>
<dbReference type="InterPro" id="IPR052893">
    <property type="entry name" value="TCS_response_regulator"/>
</dbReference>
<keyword evidence="1" id="KW-0597">Phosphoprotein</keyword>
<proteinExistence type="predicted"/>
<dbReference type="Gene3D" id="3.40.50.2300">
    <property type="match status" value="1"/>
</dbReference>
<dbReference type="AlphaFoldDB" id="D2QE21"/>
<dbReference type="SMART" id="SM00448">
    <property type="entry name" value="REC"/>
    <property type="match status" value="1"/>
</dbReference>
<dbReference type="InterPro" id="IPR011006">
    <property type="entry name" value="CheY-like_superfamily"/>
</dbReference>
<dbReference type="PROSITE" id="PS50110">
    <property type="entry name" value="RESPONSE_REGULATORY"/>
    <property type="match status" value="1"/>
</dbReference>
<evidence type="ECO:0000259" key="2">
    <source>
        <dbReference type="PROSITE" id="PS50110"/>
    </source>
</evidence>
<gene>
    <name evidence="3" type="ordered locus">Slin_5266</name>
</gene>
<dbReference type="SUPFAM" id="SSF52172">
    <property type="entry name" value="CheY-like"/>
    <property type="match status" value="1"/>
</dbReference>
<dbReference type="PANTHER" id="PTHR44520">
    <property type="entry name" value="RESPONSE REGULATOR RCP1-RELATED"/>
    <property type="match status" value="1"/>
</dbReference>
<name>D2QE21_SPILD</name>
<dbReference type="PANTHER" id="PTHR44520:SF2">
    <property type="entry name" value="RESPONSE REGULATOR RCP1"/>
    <property type="match status" value="1"/>
</dbReference>
<dbReference type="Pfam" id="PF00072">
    <property type="entry name" value="Response_reg"/>
    <property type="match status" value="1"/>
</dbReference>
<dbReference type="EMBL" id="CP001769">
    <property type="protein sequence ID" value="ADB41237.1"/>
    <property type="molecule type" value="Genomic_DNA"/>
</dbReference>
<dbReference type="eggNOG" id="COG2197">
    <property type="taxonomic scope" value="Bacteria"/>
</dbReference>
<sequence length="175" mass="19739">MPLDTPSTVLVHLSLIPQPFLTNYMCLNPRILLIEDNPDDVVSLCLALEESVPNVRLAVVNDQSGLVNYLRHIEQDNHQVPWLIFLDMDFPDSVDGSRAISQLQSYFLTSSRRSIPVIAMSSSTSLADVRELQKAGANAYLIKSDNFQQLVDDCRNIARHWFKTVLLPPDSPDYN</sequence>
<dbReference type="KEGG" id="sli:Slin_5266"/>
<feature type="domain" description="Response regulatory" evidence="2">
    <location>
        <begin position="30"/>
        <end position="158"/>
    </location>
</feature>
<feature type="modified residue" description="4-aspartylphosphate" evidence="1">
    <location>
        <position position="87"/>
    </location>
</feature>
<evidence type="ECO:0000313" key="3">
    <source>
        <dbReference type="EMBL" id="ADB41237.1"/>
    </source>
</evidence>
<reference evidence="3 4" key="1">
    <citation type="journal article" date="2010" name="Stand. Genomic Sci.">
        <title>Complete genome sequence of Spirosoma linguale type strain (1).</title>
        <authorList>
            <person name="Lail K."/>
            <person name="Sikorski J."/>
            <person name="Saunders E."/>
            <person name="Lapidus A."/>
            <person name="Glavina Del Rio T."/>
            <person name="Copeland A."/>
            <person name="Tice H."/>
            <person name="Cheng J.-F."/>
            <person name="Lucas S."/>
            <person name="Nolan M."/>
            <person name="Bruce D."/>
            <person name="Goodwin L."/>
            <person name="Pitluck S."/>
            <person name="Ivanova N."/>
            <person name="Mavromatis K."/>
            <person name="Ovchinnikova G."/>
            <person name="Pati A."/>
            <person name="Chen A."/>
            <person name="Palaniappan K."/>
            <person name="Land M."/>
            <person name="Hauser L."/>
            <person name="Chang Y.-J."/>
            <person name="Jeffries C.D."/>
            <person name="Chain P."/>
            <person name="Brettin T."/>
            <person name="Detter J.C."/>
            <person name="Schuetze A."/>
            <person name="Rohde M."/>
            <person name="Tindall B.J."/>
            <person name="Goeker M."/>
            <person name="Bristow J."/>
            <person name="Eisen J.A."/>
            <person name="Markowitz V."/>
            <person name="Hugenholtz P."/>
            <person name="Kyrpides N.C."/>
            <person name="Klenk H.-P."/>
            <person name="Chen F."/>
        </authorList>
    </citation>
    <scope>NUCLEOTIDE SEQUENCE [LARGE SCALE GENOMIC DNA]</scope>
    <source>
        <strain evidence="4">ATCC 33905 / DSM 74 / LMG 10896 / Claus 1</strain>
    </source>
</reference>
<dbReference type="InterPro" id="IPR001789">
    <property type="entry name" value="Sig_transdc_resp-reg_receiver"/>
</dbReference>
<dbReference type="STRING" id="504472.Slin_5266"/>
<keyword evidence="4" id="KW-1185">Reference proteome</keyword>
<accession>D2QE21</accession>
<organism evidence="3 4">
    <name type="scientific">Spirosoma linguale (strain ATCC 33905 / DSM 74 / LMG 10896 / Claus 1)</name>
    <dbReference type="NCBI Taxonomy" id="504472"/>
    <lineage>
        <taxon>Bacteria</taxon>
        <taxon>Pseudomonadati</taxon>
        <taxon>Bacteroidota</taxon>
        <taxon>Cytophagia</taxon>
        <taxon>Cytophagales</taxon>
        <taxon>Cytophagaceae</taxon>
        <taxon>Spirosoma</taxon>
    </lineage>
</organism>